<accession>A0A445MH28</accession>
<dbReference type="AlphaFoldDB" id="A0A445MH28"/>
<dbReference type="EMBL" id="KV875936">
    <property type="protein sequence ID" value="RZR73501.1"/>
    <property type="molecule type" value="Genomic_DNA"/>
</dbReference>
<reference evidence="1" key="1">
    <citation type="journal article" date="2018" name="Data Brief">
        <title>Genome sequence data from 17 accessions of Ensete ventricosum, a staple food crop for millions in Ethiopia.</title>
        <authorList>
            <person name="Yemataw Z."/>
            <person name="Muzemil S."/>
            <person name="Ambachew D."/>
            <person name="Tripathi L."/>
            <person name="Tesfaye K."/>
            <person name="Chala A."/>
            <person name="Farbos A."/>
            <person name="O'Neill P."/>
            <person name="Moore K."/>
            <person name="Grant M."/>
            <person name="Studholme D.J."/>
        </authorList>
    </citation>
    <scope>NUCLEOTIDE SEQUENCE [LARGE SCALE GENOMIC DNA]</scope>
    <source>
        <tissue evidence="1">Leaf</tissue>
    </source>
</reference>
<evidence type="ECO:0000313" key="1">
    <source>
        <dbReference type="EMBL" id="RZR73501.1"/>
    </source>
</evidence>
<gene>
    <name evidence="1" type="ORF">BHM03_00024995</name>
</gene>
<proteinExistence type="predicted"/>
<organism evidence="1">
    <name type="scientific">Ensete ventricosum</name>
    <name type="common">Abyssinian banana</name>
    <name type="synonym">Musa ensete</name>
    <dbReference type="NCBI Taxonomy" id="4639"/>
    <lineage>
        <taxon>Eukaryota</taxon>
        <taxon>Viridiplantae</taxon>
        <taxon>Streptophyta</taxon>
        <taxon>Embryophyta</taxon>
        <taxon>Tracheophyta</taxon>
        <taxon>Spermatophyta</taxon>
        <taxon>Magnoliopsida</taxon>
        <taxon>Liliopsida</taxon>
        <taxon>Zingiberales</taxon>
        <taxon>Musaceae</taxon>
        <taxon>Ensete</taxon>
    </lineage>
</organism>
<name>A0A445MH28_ENSVE</name>
<protein>
    <submittedName>
        <fullName evidence="1">Uncharacterized protein</fullName>
    </submittedName>
</protein>
<dbReference type="Proteomes" id="UP000290560">
    <property type="component" value="Unassembled WGS sequence"/>
</dbReference>
<sequence length="144" mass="16022">MGDQCCKRVAAVTEAAEAVIEEEERKMAIGAATMGLRRLEREQGMTAAEDDRCCKRAAAVAEAVEAVIEEEERKMAVEAAWQQRWQSAGQGTARAAARWLWQRGMKMKATVQLLLHGLKVVYEDLGAGSEGRKMRQEERRGSQL</sequence>